<feature type="region of interest" description="Disordered" evidence="5">
    <location>
        <begin position="644"/>
        <end position="664"/>
    </location>
</feature>
<dbReference type="GO" id="GO:0015627">
    <property type="term" value="C:type II protein secretion system complex"/>
    <property type="evidence" value="ECO:0007669"/>
    <property type="project" value="TreeGrafter"/>
</dbReference>
<protein>
    <submittedName>
        <fullName evidence="8">DUF3438 family protein</fullName>
    </submittedName>
</protein>
<comment type="subcellular location">
    <subcellularLocation>
        <location evidence="1">Membrane</location>
    </subcellularLocation>
</comment>
<feature type="domain" description="Type II/III secretion system secretin-like" evidence="7">
    <location>
        <begin position="394"/>
        <end position="580"/>
    </location>
</feature>
<feature type="compositionally biased region" description="Gly residues" evidence="5">
    <location>
        <begin position="206"/>
        <end position="217"/>
    </location>
</feature>
<reference evidence="8" key="1">
    <citation type="submission" date="2023-01" db="EMBL/GenBank/DDBJ databases">
        <title>Biogeochemical cycle of methane in antarctic sediments.</title>
        <authorList>
            <person name="Roldan D.M."/>
            <person name="Menes R.J."/>
        </authorList>
    </citation>
    <scope>NUCLEOTIDE SEQUENCE [LARGE SCALE GENOMIC DNA]</scope>
    <source>
        <strain evidence="8">K-2018 MAG008</strain>
    </source>
</reference>
<keyword evidence="2 6" id="KW-0732">Signal</keyword>
<evidence type="ECO:0000256" key="1">
    <source>
        <dbReference type="ARBA" id="ARBA00004370"/>
    </source>
</evidence>
<sequence>MHKLLSIPSSIVIALTLTMLPTLSMAAAKANHDQVIEQIEFRDITVGDALRILSDQSRLNIIASKAAADIHITMFLRRVTSLEVIDAISKTYNLWYQRDADSNIVRLYTVEEYRLEQVEFKKEETEIFTLKNAKNALDLAETIQNLFYGRVRVNYGQNQQQLMLDLQQRFARFDMVDKRKKQNFSFSGGSGGSSGGTQNAQSSGNQGVGGQGMGGQSSGNQQFGNQGSGAQGFGNNRDNGSNNPLDGQQDENNPAHSFVGDIEESREQLDVGARRQSPIFVGVIKHQNRVLVRTRDIDAMNEIRAIYKRLNMESSMLLMEVKVLSIDLSDGYDSLFDFKVKTNSTNVATGGATDTVSASELLDTGIRAASAAIPNPAMLATLVSNNFEARLQLMEKENRVTQLATPMLLTSNQEVSSFLMGSTVPVVVNYTAGSVTTTSLGLNQTTQQILNAGPIYEQRTIGNTLLLTPNINADNTVSVQIVVEEAAMIKNGASILVPVTNGSPQTQLIDIVTEKTFSGSVIAKSGTAVAVGGIIQENAGGRESKVPILGDIPGLGFFFREEHQARARTELVIIIKPHIINSPVEAETISKEMLANNSVHPNAVSGDSLDIYSNPDKLHKGYVLEQPYKEYSKQDVFDKYRDRGDSREFSNKTPVSQQSEPEAIPANQQVYVDLTRYASEAILVPSSERKADPKIKPVRLAQFVPVDLSYDSRIKALPVAGWRQGGIYVTVLELHNASSDKVTVDYRHLKGRWLASTIENEILDGRQVTYLYLISSQPFEEIMAQATRP</sequence>
<dbReference type="PANTHER" id="PTHR30332">
    <property type="entry name" value="PROBABLE GENERAL SECRETION PATHWAY PROTEIN D"/>
    <property type="match status" value="1"/>
</dbReference>
<dbReference type="InterPro" id="IPR021844">
    <property type="entry name" value="Integr_conj_element_PFL4704"/>
</dbReference>
<evidence type="ECO:0000256" key="6">
    <source>
        <dbReference type="SAM" id="SignalP"/>
    </source>
</evidence>
<dbReference type="AlphaFoldDB" id="A0AA43TJ52"/>
<feature type="chain" id="PRO_5041448206" evidence="6">
    <location>
        <begin position="27"/>
        <end position="789"/>
    </location>
</feature>
<feature type="compositionally biased region" description="Polar residues" evidence="5">
    <location>
        <begin position="237"/>
        <end position="255"/>
    </location>
</feature>
<feature type="compositionally biased region" description="Low complexity" evidence="5">
    <location>
        <begin position="196"/>
        <end position="205"/>
    </location>
</feature>
<dbReference type="InterPro" id="IPR050810">
    <property type="entry name" value="Bact_Secretion_Sys_Channel"/>
</dbReference>
<dbReference type="PANTHER" id="PTHR30332:SF24">
    <property type="entry name" value="SECRETIN GSPD-RELATED"/>
    <property type="match status" value="1"/>
</dbReference>
<feature type="compositionally biased region" description="Polar residues" evidence="5">
    <location>
        <begin position="651"/>
        <end position="664"/>
    </location>
</feature>
<evidence type="ECO:0000256" key="3">
    <source>
        <dbReference type="ARBA" id="ARBA00023136"/>
    </source>
</evidence>
<evidence type="ECO:0000313" key="8">
    <source>
        <dbReference type="EMBL" id="MDI1232239.1"/>
    </source>
</evidence>
<dbReference type="Pfam" id="PF00263">
    <property type="entry name" value="Secretin"/>
    <property type="match status" value="1"/>
</dbReference>
<gene>
    <name evidence="8" type="ORF">PSU93_13930</name>
</gene>
<dbReference type="InterPro" id="IPR004846">
    <property type="entry name" value="T2SS/T3SS_dom"/>
</dbReference>
<comment type="similarity">
    <text evidence="4">Belongs to the bacterial secretin family.</text>
</comment>
<feature type="signal peptide" evidence="6">
    <location>
        <begin position="1"/>
        <end position="26"/>
    </location>
</feature>
<dbReference type="GO" id="GO:0009306">
    <property type="term" value="P:protein secretion"/>
    <property type="evidence" value="ECO:0007669"/>
    <property type="project" value="InterPro"/>
</dbReference>
<proteinExistence type="inferred from homology"/>
<keyword evidence="3" id="KW-0472">Membrane</keyword>
<comment type="caution">
    <text evidence="8">The sequence shown here is derived from an EMBL/GenBank/DDBJ whole genome shotgun (WGS) entry which is preliminary data.</text>
</comment>
<evidence type="ECO:0000256" key="4">
    <source>
        <dbReference type="RuleBase" id="RU004003"/>
    </source>
</evidence>
<name>A0AA43TJ52_9GAMM</name>
<feature type="region of interest" description="Disordered" evidence="5">
    <location>
        <begin position="182"/>
        <end position="256"/>
    </location>
</feature>
<dbReference type="Pfam" id="PF11920">
    <property type="entry name" value="DUF3438"/>
    <property type="match status" value="1"/>
</dbReference>
<evidence type="ECO:0000256" key="2">
    <source>
        <dbReference type="ARBA" id="ARBA00022729"/>
    </source>
</evidence>
<dbReference type="EMBL" id="JAQSDF010000069">
    <property type="protein sequence ID" value="MDI1232239.1"/>
    <property type="molecule type" value="Genomic_DNA"/>
</dbReference>
<evidence type="ECO:0000256" key="5">
    <source>
        <dbReference type="SAM" id="MobiDB-lite"/>
    </source>
</evidence>
<dbReference type="GO" id="GO:0016020">
    <property type="term" value="C:membrane"/>
    <property type="evidence" value="ECO:0007669"/>
    <property type="project" value="UniProtKB-SubCell"/>
</dbReference>
<evidence type="ECO:0000313" key="9">
    <source>
        <dbReference type="Proteomes" id="UP001160519"/>
    </source>
</evidence>
<dbReference type="Proteomes" id="UP001160519">
    <property type="component" value="Unassembled WGS sequence"/>
</dbReference>
<organism evidence="8 9">
    <name type="scientific">Candidatus Methylobacter titanis</name>
    <dbReference type="NCBI Taxonomy" id="3053457"/>
    <lineage>
        <taxon>Bacteria</taxon>
        <taxon>Pseudomonadati</taxon>
        <taxon>Pseudomonadota</taxon>
        <taxon>Gammaproteobacteria</taxon>
        <taxon>Methylococcales</taxon>
        <taxon>Methylococcaceae</taxon>
        <taxon>Methylobacter</taxon>
    </lineage>
</organism>
<accession>A0AA43TJ52</accession>
<keyword evidence="9" id="KW-1185">Reference proteome</keyword>
<evidence type="ECO:0000259" key="7">
    <source>
        <dbReference type="Pfam" id="PF00263"/>
    </source>
</evidence>